<dbReference type="Proteomes" id="UP000799429">
    <property type="component" value="Unassembled WGS sequence"/>
</dbReference>
<keyword evidence="5 7" id="KW-0539">Nucleus</keyword>
<keyword evidence="4 7" id="KW-0804">Transcription</keyword>
<sequence length="253" mass="27970">MAFRGYVNSGLCGGWKQMDASAFIRCLWRSDPTKNKWAIIAKAYSEIRDTVGRVNIDLKEFLDLVCPELGLVPADAYLEVFGWVTQENDGVRTVHRVANFDATSLHPDILYTNKTSTDLVHFCEQKGFFFKPSVAPTANASGVSLAMVARPATENNVDASVTAGGDSKVVYDDDNFPEKGPLHPRAAVEGQAVLLVIGGSKYPHNDQFQPDDENTLLQFDDALGADFNHFDICNFTMGSCLDFSMYDPEFNTY</sequence>
<comment type="subcellular location">
    <subcellularLocation>
        <location evidence="7">Nucleus</location>
    </subcellularLocation>
</comment>
<evidence type="ECO:0000256" key="2">
    <source>
        <dbReference type="ARBA" id="ARBA00023015"/>
    </source>
</evidence>
<keyword evidence="3 7" id="KW-0238">DNA-binding</keyword>
<dbReference type="PROSITE" id="PS51325">
    <property type="entry name" value="ALPHA_BOX"/>
    <property type="match status" value="1"/>
</dbReference>
<evidence type="ECO:0000256" key="4">
    <source>
        <dbReference type="ARBA" id="ARBA00023163"/>
    </source>
</evidence>
<organism evidence="9 10">
    <name type="scientific">Patellaria atrata CBS 101060</name>
    <dbReference type="NCBI Taxonomy" id="1346257"/>
    <lineage>
        <taxon>Eukaryota</taxon>
        <taxon>Fungi</taxon>
        <taxon>Dikarya</taxon>
        <taxon>Ascomycota</taxon>
        <taxon>Pezizomycotina</taxon>
        <taxon>Dothideomycetes</taxon>
        <taxon>Dothideomycetes incertae sedis</taxon>
        <taxon>Patellariales</taxon>
        <taxon>Patellariaceae</taxon>
        <taxon>Patellaria</taxon>
    </lineage>
</organism>
<dbReference type="InterPro" id="IPR006856">
    <property type="entry name" value="MATalpha_HMGbox"/>
</dbReference>
<keyword evidence="10" id="KW-1185">Reference proteome</keyword>
<reference evidence="9" key="1">
    <citation type="journal article" date="2020" name="Stud. Mycol.">
        <title>101 Dothideomycetes genomes: a test case for predicting lifestyles and emergence of pathogens.</title>
        <authorList>
            <person name="Haridas S."/>
            <person name="Albert R."/>
            <person name="Binder M."/>
            <person name="Bloem J."/>
            <person name="Labutti K."/>
            <person name="Salamov A."/>
            <person name="Andreopoulos B."/>
            <person name="Baker S."/>
            <person name="Barry K."/>
            <person name="Bills G."/>
            <person name="Bluhm B."/>
            <person name="Cannon C."/>
            <person name="Castanera R."/>
            <person name="Culley D."/>
            <person name="Daum C."/>
            <person name="Ezra D."/>
            <person name="Gonzalez J."/>
            <person name="Henrissat B."/>
            <person name="Kuo A."/>
            <person name="Liang C."/>
            <person name="Lipzen A."/>
            <person name="Lutzoni F."/>
            <person name="Magnuson J."/>
            <person name="Mondo S."/>
            <person name="Nolan M."/>
            <person name="Ohm R."/>
            <person name="Pangilinan J."/>
            <person name="Park H.-J."/>
            <person name="Ramirez L."/>
            <person name="Alfaro M."/>
            <person name="Sun H."/>
            <person name="Tritt A."/>
            <person name="Yoshinaga Y."/>
            <person name="Zwiers L.-H."/>
            <person name="Turgeon B."/>
            <person name="Goodwin S."/>
            <person name="Spatafora J."/>
            <person name="Crous P."/>
            <person name="Grigoriev I."/>
        </authorList>
    </citation>
    <scope>NUCLEOTIDE SEQUENCE</scope>
    <source>
        <strain evidence="9">CBS 101060</strain>
    </source>
</reference>
<evidence type="ECO:0000313" key="10">
    <source>
        <dbReference type="Proteomes" id="UP000799429"/>
    </source>
</evidence>
<proteinExistence type="inferred from homology"/>
<comment type="caution">
    <text evidence="9">The sequence shown here is derived from an EMBL/GenBank/DDBJ whole genome shotgun (WGS) entry which is preliminary data.</text>
</comment>
<keyword evidence="2 7" id="KW-0805">Transcription regulation</keyword>
<name>A0A9P4VR35_9PEZI</name>
<dbReference type="OrthoDB" id="5398665at2759"/>
<dbReference type="AlphaFoldDB" id="A0A9P4VR35"/>
<evidence type="ECO:0000313" key="9">
    <source>
        <dbReference type="EMBL" id="KAF2838980.1"/>
    </source>
</evidence>
<dbReference type="GO" id="GO:0005634">
    <property type="term" value="C:nucleus"/>
    <property type="evidence" value="ECO:0007669"/>
    <property type="project" value="UniProtKB-SubCell"/>
</dbReference>
<comment type="similarity">
    <text evidence="7">Belongs to the MATALPHA1 family.</text>
</comment>
<dbReference type="GO" id="GO:0008301">
    <property type="term" value="F:DNA binding, bending"/>
    <property type="evidence" value="ECO:0007669"/>
    <property type="project" value="InterPro"/>
</dbReference>
<protein>
    <recommendedName>
        <fullName evidence="1">Mating-type protein MAT-1</fullName>
    </recommendedName>
</protein>
<dbReference type="Pfam" id="PF04769">
    <property type="entry name" value="MATalpha_HMGbox"/>
    <property type="match status" value="1"/>
</dbReference>
<evidence type="ECO:0000256" key="7">
    <source>
        <dbReference type="RuleBase" id="RU003516"/>
    </source>
</evidence>
<evidence type="ECO:0000256" key="1">
    <source>
        <dbReference type="ARBA" id="ARBA00015083"/>
    </source>
</evidence>
<feature type="domain" description="Alpha box" evidence="8">
    <location>
        <begin position="1"/>
        <end position="48"/>
    </location>
</feature>
<evidence type="ECO:0000256" key="6">
    <source>
        <dbReference type="ARBA" id="ARBA00035106"/>
    </source>
</evidence>
<accession>A0A9P4VR35</accession>
<comment type="function">
    <text evidence="6">Mating type proteins are sequence specific DNA-binding proteins that act as master switches in fungal differentiation by controlling gene expression in a cell type-specific fashion. Transcriptional activator that induces the transcription of alpha-specific genes.</text>
</comment>
<evidence type="ECO:0000259" key="8">
    <source>
        <dbReference type="PROSITE" id="PS51325"/>
    </source>
</evidence>
<gene>
    <name evidence="9" type="ORF">M501DRAFT_1003507</name>
</gene>
<dbReference type="EMBL" id="MU006095">
    <property type="protein sequence ID" value="KAF2838980.1"/>
    <property type="molecule type" value="Genomic_DNA"/>
</dbReference>
<evidence type="ECO:0000256" key="3">
    <source>
        <dbReference type="ARBA" id="ARBA00023125"/>
    </source>
</evidence>
<dbReference type="GO" id="GO:0045895">
    <property type="term" value="P:positive regulation of mating-type specific transcription, DNA-templated"/>
    <property type="evidence" value="ECO:0007669"/>
    <property type="project" value="InterPro"/>
</dbReference>
<evidence type="ECO:0000256" key="5">
    <source>
        <dbReference type="ARBA" id="ARBA00023242"/>
    </source>
</evidence>